<comment type="caution">
    <text evidence="2">The sequence shown here is derived from an EMBL/GenBank/DDBJ whole genome shotgun (WGS) entry which is preliminary data.</text>
</comment>
<dbReference type="Proteomes" id="UP001359559">
    <property type="component" value="Unassembled WGS sequence"/>
</dbReference>
<feature type="region of interest" description="Disordered" evidence="1">
    <location>
        <begin position="53"/>
        <end position="109"/>
    </location>
</feature>
<proteinExistence type="predicted"/>
<name>A0AAN9EXL5_CLITE</name>
<feature type="compositionally biased region" description="Polar residues" evidence="1">
    <location>
        <begin position="69"/>
        <end position="86"/>
    </location>
</feature>
<reference evidence="2 3" key="1">
    <citation type="submission" date="2024-01" db="EMBL/GenBank/DDBJ databases">
        <title>The genomes of 5 underutilized Papilionoideae crops provide insights into root nodulation and disease resistance.</title>
        <authorList>
            <person name="Yuan L."/>
        </authorList>
    </citation>
    <scope>NUCLEOTIDE SEQUENCE [LARGE SCALE GENOMIC DNA]</scope>
    <source>
        <strain evidence="2">LY-2023</strain>
        <tissue evidence="2">Leaf</tissue>
    </source>
</reference>
<evidence type="ECO:0000313" key="3">
    <source>
        <dbReference type="Proteomes" id="UP001359559"/>
    </source>
</evidence>
<keyword evidence="3" id="KW-1185">Reference proteome</keyword>
<sequence>MGSTARNQGDVLPLKENGVTEKDDSPEATYGEWINVKKKGKLKVATKPKEGRVPIVYGDKNPTLKNMHDASTLSPGETSGLMTSRTRGPCSKRPRSMTNLGPIKPQATRLSHEIRGTAPSLVQNPMKTHAVAHGYVNSTSQHASHLPSGSEDMPIF</sequence>
<dbReference type="EMBL" id="JAYKXN010000008">
    <property type="protein sequence ID" value="KAK7265694.1"/>
    <property type="molecule type" value="Genomic_DNA"/>
</dbReference>
<evidence type="ECO:0000256" key="1">
    <source>
        <dbReference type="SAM" id="MobiDB-lite"/>
    </source>
</evidence>
<organism evidence="2 3">
    <name type="scientific">Clitoria ternatea</name>
    <name type="common">Butterfly pea</name>
    <dbReference type="NCBI Taxonomy" id="43366"/>
    <lineage>
        <taxon>Eukaryota</taxon>
        <taxon>Viridiplantae</taxon>
        <taxon>Streptophyta</taxon>
        <taxon>Embryophyta</taxon>
        <taxon>Tracheophyta</taxon>
        <taxon>Spermatophyta</taxon>
        <taxon>Magnoliopsida</taxon>
        <taxon>eudicotyledons</taxon>
        <taxon>Gunneridae</taxon>
        <taxon>Pentapetalae</taxon>
        <taxon>rosids</taxon>
        <taxon>fabids</taxon>
        <taxon>Fabales</taxon>
        <taxon>Fabaceae</taxon>
        <taxon>Papilionoideae</taxon>
        <taxon>50 kb inversion clade</taxon>
        <taxon>NPAAA clade</taxon>
        <taxon>indigoferoid/millettioid clade</taxon>
        <taxon>Phaseoleae</taxon>
        <taxon>Clitoria</taxon>
    </lineage>
</organism>
<protein>
    <submittedName>
        <fullName evidence="2">Uncharacterized protein</fullName>
    </submittedName>
</protein>
<gene>
    <name evidence="2" type="ORF">RJT34_33317</name>
</gene>
<evidence type="ECO:0000313" key="2">
    <source>
        <dbReference type="EMBL" id="KAK7265694.1"/>
    </source>
</evidence>
<dbReference type="AlphaFoldDB" id="A0AAN9EXL5"/>
<feature type="region of interest" description="Disordered" evidence="1">
    <location>
        <begin position="1"/>
        <end position="27"/>
    </location>
</feature>
<accession>A0AAN9EXL5</accession>